<dbReference type="AlphaFoldDB" id="A0A1V4SXB6"/>
<gene>
    <name evidence="15" type="primary">pbpH_1</name>
    <name evidence="15" type="ORF">CLTHE_09680</name>
</gene>
<keyword evidence="5 12" id="KW-0812">Transmembrane</keyword>
<keyword evidence="4" id="KW-1003">Cell membrane</keyword>
<dbReference type="GO" id="GO:0071972">
    <property type="term" value="F:peptidoglycan L,D-transpeptidase activity"/>
    <property type="evidence" value="ECO:0007669"/>
    <property type="project" value="TreeGrafter"/>
</dbReference>
<dbReference type="PANTHER" id="PTHR30627">
    <property type="entry name" value="PEPTIDOGLYCAN D,D-TRANSPEPTIDASE"/>
    <property type="match status" value="1"/>
</dbReference>
<dbReference type="GO" id="GO:0008360">
    <property type="term" value="P:regulation of cell shape"/>
    <property type="evidence" value="ECO:0007669"/>
    <property type="project" value="UniProtKB-KW"/>
</dbReference>
<keyword evidence="8 12" id="KW-1133">Transmembrane helix</keyword>
<evidence type="ECO:0000259" key="13">
    <source>
        <dbReference type="Pfam" id="PF00905"/>
    </source>
</evidence>
<dbReference type="Proteomes" id="UP000191448">
    <property type="component" value="Unassembled WGS sequence"/>
</dbReference>
<protein>
    <submittedName>
        <fullName evidence="15">Penicillin-binding protein H</fullName>
    </submittedName>
</protein>
<accession>A0A1V4SXB6</accession>
<proteinExistence type="inferred from homology"/>
<dbReference type="EMBL" id="LTAY01000026">
    <property type="protein sequence ID" value="OPX49213.1"/>
    <property type="molecule type" value="Genomic_DNA"/>
</dbReference>
<dbReference type="RefSeq" id="WP_080022252.1">
    <property type="nucleotide sequence ID" value="NZ_LTAY01000026.1"/>
</dbReference>
<evidence type="ECO:0000256" key="12">
    <source>
        <dbReference type="SAM" id="Phobius"/>
    </source>
</evidence>
<comment type="subcellular location">
    <subcellularLocation>
        <location evidence="2">Cell membrane</location>
    </subcellularLocation>
    <subcellularLocation>
        <location evidence="1">Membrane</location>
        <topology evidence="1">Single-pass membrane protein</topology>
    </subcellularLocation>
</comment>
<evidence type="ECO:0000256" key="1">
    <source>
        <dbReference type="ARBA" id="ARBA00004167"/>
    </source>
</evidence>
<keyword evidence="10" id="KW-0961">Cell wall biogenesis/degradation</keyword>
<feature type="domain" description="Penicillin-binding protein dimerisation" evidence="14">
    <location>
        <begin position="60"/>
        <end position="382"/>
    </location>
</feature>
<evidence type="ECO:0000256" key="4">
    <source>
        <dbReference type="ARBA" id="ARBA00022475"/>
    </source>
</evidence>
<evidence type="ECO:0000256" key="3">
    <source>
        <dbReference type="ARBA" id="ARBA00007171"/>
    </source>
</evidence>
<keyword evidence="9 12" id="KW-0472">Membrane</keyword>
<evidence type="ECO:0000256" key="11">
    <source>
        <dbReference type="SAM" id="MobiDB-lite"/>
    </source>
</evidence>
<feature type="compositionally biased region" description="Basic and acidic residues" evidence="11">
    <location>
        <begin position="997"/>
        <end position="1013"/>
    </location>
</feature>
<evidence type="ECO:0000256" key="2">
    <source>
        <dbReference type="ARBA" id="ARBA00004236"/>
    </source>
</evidence>
<dbReference type="GO" id="GO:0071555">
    <property type="term" value="P:cell wall organization"/>
    <property type="evidence" value="ECO:0007669"/>
    <property type="project" value="UniProtKB-KW"/>
</dbReference>
<dbReference type="Gene3D" id="3.90.1310.10">
    <property type="entry name" value="Penicillin-binding protein 2a (Domain 2)"/>
    <property type="match status" value="2"/>
</dbReference>
<feature type="domain" description="Penicillin-binding protein transpeptidase" evidence="13">
    <location>
        <begin position="438"/>
        <end position="667"/>
    </location>
</feature>
<dbReference type="GO" id="GO:0009252">
    <property type="term" value="P:peptidoglycan biosynthetic process"/>
    <property type="evidence" value="ECO:0007669"/>
    <property type="project" value="UniProtKB-KW"/>
</dbReference>
<evidence type="ECO:0000313" key="16">
    <source>
        <dbReference type="Proteomes" id="UP000191448"/>
    </source>
</evidence>
<dbReference type="InterPro" id="IPR001460">
    <property type="entry name" value="PCN-bd_Tpept"/>
</dbReference>
<name>A0A1V4SXB6_9CLOT</name>
<dbReference type="InterPro" id="IPR012338">
    <property type="entry name" value="Beta-lactam/transpept-like"/>
</dbReference>
<dbReference type="InterPro" id="IPR005311">
    <property type="entry name" value="PBP_dimer"/>
</dbReference>
<sequence length="1013" mass="113938">MIVNKPKKRKRKGMSRFTIFKIIMAVIFTAILGRLLYIQVVEHTYYKDIASENATRFITEEAPRGEILDNQGNILATNRDIYNLTYTVPSVGQVDFYPTIKEVFRIIKENNDKLVNSMLLKMDDKGQLYYAYNSDAENVKEYEKIRYLRDIGMNEEIQTNLFGDEIQAMSQQQTDEINKELLKVTPDQAFYYLIKEYNIINLIYKEPVQPAKNASDAEQNKYKAEMQEFNIQMKKYNNMSGEELLGLLEKAGYTKRQILDYIIVKDEIKMQSFKGERTVTIATDIKQSTAFDVYQELDRLPGVNVQMQPVRYYPYNNLASSVIGYLTPISSSQQAQYELQGYNVSTALVGASGMEAAYQSYLRGDTGGKVVKVDAQGRTTATLDTINPYPGDNVHLTINKNIQYAVQESLKDTMAYVRANMRDNLGAHDYGFPNATRGAAIVVNVHNGNILAMASYPNFNPNLFAIPGQLTKKQYDEYFDPNLEAFGEKIAKEPGVTMTVNQMFPIGPNGQREDKYNLYPKPFYNYATMGAIPPGSIFKPLTSVAVMQEGLYKPGEYYDAHAKFNQYPQVFGKDFDPEGWYGKATGHGFGPITLQTALERSSDVFYYDMGYRLYMHALQTTKLKGQAAQIYALNSLARWAWKFGLGHPPNQETDEPTGIEIPENNYGQTYDFQSFKADTILYSKFNLNDILTKGEYGAFVFAPFSIAENPKDSSEVAKLKEDIKNKMYTRLEAVGTDKPQPGFDAFYKEVYPDVLKLMQISPEYKASFDAFKAKNPNATIEQQAYEVTYTIASFTIEQQNQMLSPAQLVYAAIGQGINHFTPIQLASYVTALANGGTRYRLHLVSEVTSPTGQVLEKTQPQILDKIPMSKSTIDTIHEGMRLVDSGPYGTALTAFGHFPIPTAGKTGTADVSADQRSYGRAPYATYIGFAPYKDPQVAVMVVMYDGDMAQMVAKAAYEAYFKNELLKMHYSSPGFTKYVLDAPPDNYPGSQAANEAAAKEKQQAEANKKVGIS</sequence>
<dbReference type="GO" id="GO:0005886">
    <property type="term" value="C:plasma membrane"/>
    <property type="evidence" value="ECO:0007669"/>
    <property type="project" value="UniProtKB-SubCell"/>
</dbReference>
<organism evidence="15 16">
    <name type="scientific">Clostridium thermobutyricum DSM 4928</name>
    <dbReference type="NCBI Taxonomy" id="1121339"/>
    <lineage>
        <taxon>Bacteria</taxon>
        <taxon>Bacillati</taxon>
        <taxon>Bacillota</taxon>
        <taxon>Clostridia</taxon>
        <taxon>Eubacteriales</taxon>
        <taxon>Clostridiaceae</taxon>
        <taxon>Clostridium</taxon>
    </lineage>
</organism>
<keyword evidence="7" id="KW-0573">Peptidoglycan synthesis</keyword>
<feature type="region of interest" description="Disordered" evidence="11">
    <location>
        <begin position="986"/>
        <end position="1013"/>
    </location>
</feature>
<evidence type="ECO:0000256" key="5">
    <source>
        <dbReference type="ARBA" id="ARBA00022692"/>
    </source>
</evidence>
<evidence type="ECO:0000256" key="7">
    <source>
        <dbReference type="ARBA" id="ARBA00022984"/>
    </source>
</evidence>
<evidence type="ECO:0000256" key="8">
    <source>
        <dbReference type="ARBA" id="ARBA00022989"/>
    </source>
</evidence>
<comment type="caution">
    <text evidence="15">The sequence shown here is derived from an EMBL/GenBank/DDBJ whole genome shotgun (WGS) entry which is preliminary data.</text>
</comment>
<dbReference type="Pfam" id="PF03717">
    <property type="entry name" value="PBP_dimer"/>
    <property type="match status" value="1"/>
</dbReference>
<dbReference type="InterPro" id="IPR050515">
    <property type="entry name" value="Beta-lactam/transpept"/>
</dbReference>
<dbReference type="PANTHER" id="PTHR30627:SF2">
    <property type="entry name" value="PEPTIDOGLYCAN D,D-TRANSPEPTIDASE MRDA"/>
    <property type="match status" value="1"/>
</dbReference>
<dbReference type="Gene3D" id="3.40.710.10">
    <property type="entry name" value="DD-peptidase/beta-lactamase superfamily"/>
    <property type="match status" value="2"/>
</dbReference>
<dbReference type="SUPFAM" id="SSF56519">
    <property type="entry name" value="Penicillin binding protein dimerisation domain"/>
    <property type="match status" value="1"/>
</dbReference>
<comment type="similarity">
    <text evidence="3">Belongs to the transpeptidase family.</text>
</comment>
<keyword evidence="6" id="KW-0133">Cell shape</keyword>
<dbReference type="Pfam" id="PF00905">
    <property type="entry name" value="Transpeptidase"/>
    <property type="match status" value="2"/>
</dbReference>
<evidence type="ECO:0000256" key="9">
    <source>
        <dbReference type="ARBA" id="ARBA00023136"/>
    </source>
</evidence>
<evidence type="ECO:0000256" key="10">
    <source>
        <dbReference type="ARBA" id="ARBA00023316"/>
    </source>
</evidence>
<dbReference type="InterPro" id="IPR036138">
    <property type="entry name" value="PBP_dimer_sf"/>
</dbReference>
<evidence type="ECO:0000313" key="15">
    <source>
        <dbReference type="EMBL" id="OPX49213.1"/>
    </source>
</evidence>
<feature type="domain" description="Penicillin-binding protein transpeptidase" evidence="13">
    <location>
        <begin position="802"/>
        <end position="954"/>
    </location>
</feature>
<dbReference type="GO" id="GO:0008658">
    <property type="term" value="F:penicillin binding"/>
    <property type="evidence" value="ECO:0007669"/>
    <property type="project" value="InterPro"/>
</dbReference>
<evidence type="ECO:0000256" key="6">
    <source>
        <dbReference type="ARBA" id="ARBA00022960"/>
    </source>
</evidence>
<evidence type="ECO:0000259" key="14">
    <source>
        <dbReference type="Pfam" id="PF03717"/>
    </source>
</evidence>
<reference evidence="15 16" key="1">
    <citation type="submission" date="2016-02" db="EMBL/GenBank/DDBJ databases">
        <title>Genome sequence of Clostridium thermobutyricum DSM 4928.</title>
        <authorList>
            <person name="Poehlein A."/>
            <person name="Daniel R."/>
        </authorList>
    </citation>
    <scope>NUCLEOTIDE SEQUENCE [LARGE SCALE GENOMIC DNA]</scope>
    <source>
        <strain evidence="15 16">DSM 4928</strain>
    </source>
</reference>
<dbReference type="OrthoDB" id="9757901at2"/>
<dbReference type="Gene3D" id="1.10.10.1230">
    <property type="entry name" value="Penicillin-binding protein, N-terminal non-catalytic domain, head sub-domain"/>
    <property type="match status" value="1"/>
</dbReference>
<dbReference type="SUPFAM" id="SSF56601">
    <property type="entry name" value="beta-lactamase/transpeptidase-like"/>
    <property type="match status" value="1"/>
</dbReference>
<feature type="transmembrane region" description="Helical" evidence="12">
    <location>
        <begin position="20"/>
        <end position="37"/>
    </location>
</feature>